<reference evidence="1" key="2">
    <citation type="journal article" date="2024" name="Plant">
        <title>Genomic evolution and insights into agronomic trait innovations of Sesamum species.</title>
        <authorList>
            <person name="Miao H."/>
            <person name="Wang L."/>
            <person name="Qu L."/>
            <person name="Liu H."/>
            <person name="Sun Y."/>
            <person name="Le M."/>
            <person name="Wang Q."/>
            <person name="Wei S."/>
            <person name="Zheng Y."/>
            <person name="Lin W."/>
            <person name="Duan Y."/>
            <person name="Cao H."/>
            <person name="Xiong S."/>
            <person name="Wang X."/>
            <person name="Wei L."/>
            <person name="Li C."/>
            <person name="Ma Q."/>
            <person name="Ju M."/>
            <person name="Zhao R."/>
            <person name="Li G."/>
            <person name="Mu C."/>
            <person name="Tian Q."/>
            <person name="Mei H."/>
            <person name="Zhang T."/>
            <person name="Gao T."/>
            <person name="Zhang H."/>
        </authorList>
    </citation>
    <scope>NUCLEOTIDE SEQUENCE</scope>
    <source>
        <strain evidence="1">KEN8</strain>
    </source>
</reference>
<accession>A0AAW2MB68</accession>
<sequence length="276" mass="32162">MRNFQTQVQFPRPWFNSRQKSTSVPSSELKRGSAIFGEFLNSGTQTEVQSMWFFGYWRNGTYRKVGNAFDLRWFGFKNRFAKTLLLEHGLLEPSPNWGRSLPWPHPYDIQWKIASKVIANRLKPWLDKIISPVQSIFALERLITNNVLLVFEINHFLNIHSKGRKHFMNLKLDISKAYDKMEWSFLRRVLESLSSLFQAVAERETVHGVAICRGAPRISNMLIADNTMVFCPANFSIVHLFRMFLIPINAPLSKRLTSINPRLLLVKILLLRLSRI</sequence>
<proteinExistence type="predicted"/>
<organism evidence="1">
    <name type="scientific">Sesamum calycinum</name>
    <dbReference type="NCBI Taxonomy" id="2727403"/>
    <lineage>
        <taxon>Eukaryota</taxon>
        <taxon>Viridiplantae</taxon>
        <taxon>Streptophyta</taxon>
        <taxon>Embryophyta</taxon>
        <taxon>Tracheophyta</taxon>
        <taxon>Spermatophyta</taxon>
        <taxon>Magnoliopsida</taxon>
        <taxon>eudicotyledons</taxon>
        <taxon>Gunneridae</taxon>
        <taxon>Pentapetalae</taxon>
        <taxon>asterids</taxon>
        <taxon>lamiids</taxon>
        <taxon>Lamiales</taxon>
        <taxon>Pedaliaceae</taxon>
        <taxon>Sesamum</taxon>
    </lineage>
</organism>
<reference evidence="1" key="1">
    <citation type="submission" date="2020-06" db="EMBL/GenBank/DDBJ databases">
        <authorList>
            <person name="Li T."/>
            <person name="Hu X."/>
            <person name="Zhang T."/>
            <person name="Song X."/>
            <person name="Zhang H."/>
            <person name="Dai N."/>
            <person name="Sheng W."/>
            <person name="Hou X."/>
            <person name="Wei L."/>
        </authorList>
    </citation>
    <scope>NUCLEOTIDE SEQUENCE</scope>
    <source>
        <strain evidence="1">KEN8</strain>
        <tissue evidence="1">Leaf</tissue>
    </source>
</reference>
<dbReference type="AlphaFoldDB" id="A0AAW2MB68"/>
<gene>
    <name evidence="1" type="ORF">Scaly_2254400</name>
</gene>
<dbReference type="EMBL" id="JACGWM010000014">
    <property type="protein sequence ID" value="KAL0328218.1"/>
    <property type="molecule type" value="Genomic_DNA"/>
</dbReference>
<evidence type="ECO:0008006" key="2">
    <source>
        <dbReference type="Google" id="ProtNLM"/>
    </source>
</evidence>
<name>A0AAW2MB68_9LAMI</name>
<protein>
    <recommendedName>
        <fullName evidence="2">Reverse transcriptase domain-containing protein</fullName>
    </recommendedName>
</protein>
<evidence type="ECO:0000313" key="1">
    <source>
        <dbReference type="EMBL" id="KAL0328218.1"/>
    </source>
</evidence>
<comment type="caution">
    <text evidence="1">The sequence shown here is derived from an EMBL/GenBank/DDBJ whole genome shotgun (WGS) entry which is preliminary data.</text>
</comment>